<reference evidence="9" key="1">
    <citation type="submission" date="2020-01" db="EMBL/GenBank/DDBJ databases">
        <authorList>
            <person name="Yang Y."/>
            <person name="Kwon Y.M."/>
        </authorList>
    </citation>
    <scope>NUCLEOTIDE SEQUENCE</scope>
    <source>
        <strain evidence="9">PG104</strain>
    </source>
</reference>
<dbReference type="FunFam" id="3.40.50.300:FF:000016">
    <property type="entry name" value="Oligopeptide ABC transporter ATP-binding component"/>
    <property type="match status" value="1"/>
</dbReference>
<dbReference type="GO" id="GO:0016887">
    <property type="term" value="F:ATP hydrolysis activity"/>
    <property type="evidence" value="ECO:0007669"/>
    <property type="project" value="InterPro"/>
</dbReference>
<dbReference type="PROSITE" id="PS00211">
    <property type="entry name" value="ABC_TRANSPORTER_1"/>
    <property type="match status" value="1"/>
</dbReference>
<dbReference type="InterPro" id="IPR003439">
    <property type="entry name" value="ABC_transporter-like_ATP-bd"/>
</dbReference>
<feature type="domain" description="ABC transporter" evidence="8">
    <location>
        <begin position="10"/>
        <end position="261"/>
    </location>
</feature>
<dbReference type="GO" id="GO:0005524">
    <property type="term" value="F:ATP binding"/>
    <property type="evidence" value="ECO:0007669"/>
    <property type="project" value="UniProtKB-KW"/>
</dbReference>
<dbReference type="Pfam" id="PF08352">
    <property type="entry name" value="oligo_HPY"/>
    <property type="match status" value="1"/>
</dbReference>
<dbReference type="GO" id="GO:0055085">
    <property type="term" value="P:transmembrane transport"/>
    <property type="evidence" value="ECO:0007669"/>
    <property type="project" value="UniProtKB-ARBA"/>
</dbReference>
<keyword evidence="10" id="KW-1185">Reference proteome</keyword>
<dbReference type="EMBL" id="CP047289">
    <property type="protein sequence ID" value="QUS35292.1"/>
    <property type="molecule type" value="Genomic_DNA"/>
</dbReference>
<keyword evidence="7" id="KW-0472">Membrane</keyword>
<dbReference type="GO" id="GO:0005886">
    <property type="term" value="C:plasma membrane"/>
    <property type="evidence" value="ECO:0007669"/>
    <property type="project" value="UniProtKB-SubCell"/>
</dbReference>
<evidence type="ECO:0000259" key="8">
    <source>
        <dbReference type="PROSITE" id="PS50893"/>
    </source>
</evidence>
<dbReference type="SUPFAM" id="SSF52540">
    <property type="entry name" value="P-loop containing nucleoside triphosphate hydrolases"/>
    <property type="match status" value="1"/>
</dbReference>
<dbReference type="CDD" id="cd03257">
    <property type="entry name" value="ABC_NikE_OppD_transporters"/>
    <property type="match status" value="1"/>
</dbReference>
<dbReference type="PANTHER" id="PTHR43297:SF2">
    <property type="entry name" value="DIPEPTIDE TRANSPORT ATP-BINDING PROTEIN DPPD"/>
    <property type="match status" value="1"/>
</dbReference>
<proteinExistence type="inferred from homology"/>
<keyword evidence="4" id="KW-1003">Cell membrane</keyword>
<evidence type="ECO:0000256" key="1">
    <source>
        <dbReference type="ARBA" id="ARBA00004417"/>
    </source>
</evidence>
<evidence type="ECO:0000256" key="7">
    <source>
        <dbReference type="ARBA" id="ARBA00023136"/>
    </source>
</evidence>
<sequence>MMERTPILDIRDFSLVFDTFDGTYHAIDKVNLQLSAGEAVGLVGETGCGKSVLTRAAFGLVPSPPARITSGSVRLDGRELLGLSDRQLRGVRGKDVAMIFQDPMTYLNPVFRIGTQLTDAIRAQSGGKVRRAEARDIALDMLEKVHLPNPARQFAAYPHELSGGMRQRILIAMALAAKPKLLIADEPTTALDVTIQAQILDLMAELVEDMGLTMIMISHDLGVVAQACSRVAVMYAGKIVEDAPIARVFEAPAHPYTKGLLEALPHPFKRVERLASIPGTLPDLLHPPQGCRFAQRCPSAHAACADPVAFRHVAPDHTVACTLFDEAPMKVPAHEH</sequence>
<name>A0A8J8SKE2_9RHOB</name>
<comment type="similarity">
    <text evidence="2">Belongs to the ABC transporter superfamily.</text>
</comment>
<organism evidence="9 10">
    <name type="scientific">Falsirhodobacter algicola</name>
    <dbReference type="NCBI Taxonomy" id="2692330"/>
    <lineage>
        <taxon>Bacteria</taxon>
        <taxon>Pseudomonadati</taxon>
        <taxon>Pseudomonadota</taxon>
        <taxon>Alphaproteobacteria</taxon>
        <taxon>Rhodobacterales</taxon>
        <taxon>Paracoccaceae</taxon>
        <taxon>Falsirhodobacter</taxon>
    </lineage>
</organism>
<dbReference type="NCBIfam" id="TIGR01727">
    <property type="entry name" value="oligo_HPY"/>
    <property type="match status" value="1"/>
</dbReference>
<evidence type="ECO:0000256" key="5">
    <source>
        <dbReference type="ARBA" id="ARBA00022741"/>
    </source>
</evidence>
<evidence type="ECO:0000256" key="6">
    <source>
        <dbReference type="ARBA" id="ARBA00022840"/>
    </source>
</evidence>
<evidence type="ECO:0000313" key="10">
    <source>
        <dbReference type="Proteomes" id="UP000679284"/>
    </source>
</evidence>
<dbReference type="PANTHER" id="PTHR43297">
    <property type="entry name" value="OLIGOPEPTIDE TRANSPORT ATP-BINDING PROTEIN APPD"/>
    <property type="match status" value="1"/>
</dbReference>
<evidence type="ECO:0000256" key="3">
    <source>
        <dbReference type="ARBA" id="ARBA00022448"/>
    </source>
</evidence>
<dbReference type="PROSITE" id="PS50893">
    <property type="entry name" value="ABC_TRANSPORTER_2"/>
    <property type="match status" value="1"/>
</dbReference>
<gene>
    <name evidence="9" type="ORF">GR316_02780</name>
</gene>
<protein>
    <submittedName>
        <fullName evidence="9">ATP-binding cassette domain-containing protein</fullName>
    </submittedName>
</protein>
<dbReference type="RefSeq" id="WP_211784539.1">
    <property type="nucleotide sequence ID" value="NZ_CP047289.1"/>
</dbReference>
<dbReference type="InterPro" id="IPR017871">
    <property type="entry name" value="ABC_transporter-like_CS"/>
</dbReference>
<dbReference type="Pfam" id="PF00005">
    <property type="entry name" value="ABC_tran"/>
    <property type="match status" value="1"/>
</dbReference>
<dbReference type="KEGG" id="fap:GR316_02780"/>
<evidence type="ECO:0000256" key="2">
    <source>
        <dbReference type="ARBA" id="ARBA00005417"/>
    </source>
</evidence>
<evidence type="ECO:0000256" key="4">
    <source>
        <dbReference type="ARBA" id="ARBA00022475"/>
    </source>
</evidence>
<dbReference type="InterPro" id="IPR027417">
    <property type="entry name" value="P-loop_NTPase"/>
</dbReference>
<comment type="subcellular location">
    <subcellularLocation>
        <location evidence="1">Cell inner membrane</location>
        <topology evidence="1">Peripheral membrane protein</topology>
    </subcellularLocation>
</comment>
<keyword evidence="5" id="KW-0547">Nucleotide-binding</keyword>
<dbReference type="InterPro" id="IPR050388">
    <property type="entry name" value="ABC_Ni/Peptide_Import"/>
</dbReference>
<dbReference type="SMART" id="SM00382">
    <property type="entry name" value="AAA"/>
    <property type="match status" value="1"/>
</dbReference>
<dbReference type="Gene3D" id="3.40.50.300">
    <property type="entry name" value="P-loop containing nucleotide triphosphate hydrolases"/>
    <property type="match status" value="1"/>
</dbReference>
<dbReference type="GO" id="GO:0015833">
    <property type="term" value="P:peptide transport"/>
    <property type="evidence" value="ECO:0007669"/>
    <property type="project" value="InterPro"/>
</dbReference>
<dbReference type="InterPro" id="IPR013563">
    <property type="entry name" value="Oligopep_ABC_C"/>
</dbReference>
<keyword evidence="3" id="KW-0813">Transport</keyword>
<keyword evidence="6 9" id="KW-0067">ATP-binding</keyword>
<dbReference type="AlphaFoldDB" id="A0A8J8SKE2"/>
<dbReference type="Proteomes" id="UP000679284">
    <property type="component" value="Chromosome"/>
</dbReference>
<evidence type="ECO:0000313" key="9">
    <source>
        <dbReference type="EMBL" id="QUS35292.1"/>
    </source>
</evidence>
<accession>A0A8J8SKE2</accession>
<dbReference type="InterPro" id="IPR003593">
    <property type="entry name" value="AAA+_ATPase"/>
</dbReference>